<keyword evidence="1" id="KW-0520">NAD</keyword>
<dbReference type="CDD" id="cd05266">
    <property type="entry name" value="SDR_a4"/>
    <property type="match status" value="1"/>
</dbReference>
<dbReference type="Pfam" id="PF01370">
    <property type="entry name" value="Epimerase"/>
    <property type="match status" value="1"/>
</dbReference>
<dbReference type="PANTHER" id="PTHR43574">
    <property type="entry name" value="EPIMERASE-RELATED"/>
    <property type="match status" value="1"/>
</dbReference>
<dbReference type="Gene3D" id="3.40.50.720">
    <property type="entry name" value="NAD(P)-binding Rossmann-like Domain"/>
    <property type="match status" value="1"/>
</dbReference>
<organism evidence="3 4">
    <name type="scientific">Brytella acorum</name>
    <dbReference type="NCBI Taxonomy" id="2959299"/>
    <lineage>
        <taxon>Bacteria</taxon>
        <taxon>Pseudomonadati</taxon>
        <taxon>Pseudomonadota</taxon>
        <taxon>Alphaproteobacteria</taxon>
        <taxon>Acetobacterales</taxon>
        <taxon>Acetobacteraceae</taxon>
        <taxon>Brytella</taxon>
    </lineage>
</organism>
<dbReference type="Proteomes" id="UP001176960">
    <property type="component" value="Unassembled WGS sequence"/>
</dbReference>
<feature type="domain" description="NAD-dependent epimerase/dehydratase" evidence="2">
    <location>
        <begin position="80"/>
        <end position="197"/>
    </location>
</feature>
<evidence type="ECO:0000259" key="2">
    <source>
        <dbReference type="Pfam" id="PF01370"/>
    </source>
</evidence>
<sequence length="296" mass="32023">MSRKLVVFGLGYSAYATAQHLSDAGWTVFGTRRIAEHRHASIHEIAFDDAESCLKDATHLLVSVPPGADGDPALGAYADAIRRAPTLKWIGYFSTTGVYGDHQGARVDETTPPAPTQPRSILRLEAERAWASLAAKRRIACDVIRLGGIYGPGRSAFDTLRAGTARAIVAPAHRFSRIHVTDIAQGVAAAIATSDGGARIFNFVDDTPAPQSDVIFEAARLLGIEAPKPVPLAQAWADMSPMARSFWSERRIVDSRGTSSVLGRPWCYPSYREGLRAILDEETAGRQDGSVRTDRL</sequence>
<comment type="caution">
    <text evidence="3">The sequence shown here is derived from an EMBL/GenBank/DDBJ whole genome shotgun (WGS) entry which is preliminary data.</text>
</comment>
<dbReference type="SUPFAM" id="SSF51735">
    <property type="entry name" value="NAD(P)-binding Rossmann-fold domains"/>
    <property type="match status" value="1"/>
</dbReference>
<dbReference type="RefSeq" id="WP_289841219.1">
    <property type="nucleotide sequence ID" value="NZ_CATKSH010000009.1"/>
</dbReference>
<dbReference type="EMBL" id="CATKSH010000009">
    <property type="protein sequence ID" value="CAI9120879.1"/>
    <property type="molecule type" value="Genomic_DNA"/>
</dbReference>
<keyword evidence="4" id="KW-1185">Reference proteome</keyword>
<dbReference type="InterPro" id="IPR036291">
    <property type="entry name" value="NAD(P)-bd_dom_sf"/>
</dbReference>
<name>A0AA35UWB6_9PROT</name>
<reference evidence="3" key="1">
    <citation type="submission" date="2023-03" db="EMBL/GenBank/DDBJ databases">
        <authorList>
            <person name="Cleenwerck I."/>
        </authorList>
    </citation>
    <scope>NUCLEOTIDE SEQUENCE</scope>
    <source>
        <strain evidence="3">LMG 32879</strain>
    </source>
</reference>
<dbReference type="InterPro" id="IPR001509">
    <property type="entry name" value="Epimerase_deHydtase"/>
</dbReference>
<dbReference type="AlphaFoldDB" id="A0AA35UWB6"/>
<protein>
    <submittedName>
        <fullName evidence="3">SDR family oxidoreductase</fullName>
    </submittedName>
</protein>
<evidence type="ECO:0000313" key="3">
    <source>
        <dbReference type="EMBL" id="CAI9120879.1"/>
    </source>
</evidence>
<evidence type="ECO:0000256" key="1">
    <source>
        <dbReference type="ARBA" id="ARBA00023027"/>
    </source>
</evidence>
<accession>A0AA35UWB6</accession>
<proteinExistence type="predicted"/>
<evidence type="ECO:0000313" key="4">
    <source>
        <dbReference type="Proteomes" id="UP001176960"/>
    </source>
</evidence>
<gene>
    <name evidence="3" type="ORF">LMG32879_001719</name>
</gene>